<protein>
    <submittedName>
        <fullName evidence="1">Uncharacterized protein</fullName>
    </submittedName>
</protein>
<evidence type="ECO:0000313" key="1">
    <source>
        <dbReference type="EMBL" id="GHA66030.1"/>
    </source>
</evidence>
<evidence type="ECO:0000313" key="2">
    <source>
        <dbReference type="Proteomes" id="UP000614287"/>
    </source>
</evidence>
<dbReference type="Proteomes" id="UP000614287">
    <property type="component" value="Unassembled WGS sequence"/>
</dbReference>
<reference evidence="1" key="2">
    <citation type="submission" date="2020-09" db="EMBL/GenBank/DDBJ databases">
        <authorList>
            <person name="Sun Q."/>
            <person name="Kim S."/>
        </authorList>
    </citation>
    <scope>NUCLEOTIDE SEQUENCE</scope>
    <source>
        <strain evidence="1">KCTC 32501</strain>
    </source>
</reference>
<reference evidence="1" key="1">
    <citation type="journal article" date="2014" name="Int. J. Syst. Evol. Microbiol.">
        <title>Complete genome sequence of Corynebacterium casei LMG S-19264T (=DSM 44701T), isolated from a smear-ripened cheese.</title>
        <authorList>
            <consortium name="US DOE Joint Genome Institute (JGI-PGF)"/>
            <person name="Walter F."/>
            <person name="Albersmeier A."/>
            <person name="Kalinowski J."/>
            <person name="Ruckert C."/>
        </authorList>
    </citation>
    <scope>NUCLEOTIDE SEQUENCE</scope>
    <source>
        <strain evidence="1">KCTC 32501</strain>
    </source>
</reference>
<keyword evidence="2" id="KW-1185">Reference proteome</keyword>
<organism evidence="1 2">
    <name type="scientific">Formosimonas limnophila</name>
    <dbReference type="NCBI Taxonomy" id="1384487"/>
    <lineage>
        <taxon>Bacteria</taxon>
        <taxon>Pseudomonadati</taxon>
        <taxon>Pseudomonadota</taxon>
        <taxon>Betaproteobacteria</taxon>
        <taxon>Burkholderiales</taxon>
        <taxon>Burkholderiaceae</taxon>
        <taxon>Formosimonas</taxon>
    </lineage>
</organism>
<dbReference type="AlphaFoldDB" id="A0A8J3CFJ9"/>
<name>A0A8J3CFJ9_9BURK</name>
<gene>
    <name evidence="1" type="ORF">GCM10009007_03090</name>
</gene>
<sequence>MKTNMNKTSLNAYDSLKDKGLNPRESQIMAVFVDDSVVMTRRQLVTAAGMELSGVCGRVNALLAKNALAVRGHIKDQKTGNTVEVLGLPVPDQGALFGKVA</sequence>
<dbReference type="EMBL" id="BMZG01000002">
    <property type="protein sequence ID" value="GHA66030.1"/>
    <property type="molecule type" value="Genomic_DNA"/>
</dbReference>
<proteinExistence type="predicted"/>
<accession>A0A8J3CFJ9</accession>
<comment type="caution">
    <text evidence="1">The sequence shown here is derived from an EMBL/GenBank/DDBJ whole genome shotgun (WGS) entry which is preliminary data.</text>
</comment>